<gene>
    <name evidence="2" type="ORF">HOLleu_03383</name>
</gene>
<dbReference type="OrthoDB" id="416437at2759"/>
<organism evidence="2 3">
    <name type="scientific">Holothuria leucospilota</name>
    <name type="common">Black long sea cucumber</name>
    <name type="synonym">Mertensiothuria leucospilota</name>
    <dbReference type="NCBI Taxonomy" id="206669"/>
    <lineage>
        <taxon>Eukaryota</taxon>
        <taxon>Metazoa</taxon>
        <taxon>Echinodermata</taxon>
        <taxon>Eleutherozoa</taxon>
        <taxon>Echinozoa</taxon>
        <taxon>Holothuroidea</taxon>
        <taxon>Aspidochirotacea</taxon>
        <taxon>Aspidochirotida</taxon>
        <taxon>Holothuriidae</taxon>
        <taxon>Holothuria</taxon>
    </lineage>
</organism>
<protein>
    <recommendedName>
        <fullName evidence="1">Helitron helicase-like domain-containing protein</fullName>
    </recommendedName>
</protein>
<sequence>MVQEFIKSVLLSSEHPVGMIEDYFYRVEFQKRGSPHIHMLIWVANAPRFHDSAHDDITAFIDKYVTCNNTPTAPDMEQLLNYQNHRHAQTCKKNNENICKFSFPMFPLPRTMILYPLPQNVPEEELVQITANYKKDFL</sequence>
<evidence type="ECO:0000313" key="2">
    <source>
        <dbReference type="EMBL" id="KAJ8050251.1"/>
    </source>
</evidence>
<reference evidence="2" key="1">
    <citation type="submission" date="2021-10" db="EMBL/GenBank/DDBJ databases">
        <title>Tropical sea cucumber genome reveals ecological adaptation and Cuvierian tubules defense mechanism.</title>
        <authorList>
            <person name="Chen T."/>
        </authorList>
    </citation>
    <scope>NUCLEOTIDE SEQUENCE</scope>
    <source>
        <strain evidence="2">Nanhai2018</strain>
        <tissue evidence="2">Muscle</tissue>
    </source>
</reference>
<evidence type="ECO:0000259" key="1">
    <source>
        <dbReference type="Pfam" id="PF14214"/>
    </source>
</evidence>
<keyword evidence="3" id="KW-1185">Reference proteome</keyword>
<dbReference type="EMBL" id="JAIZAY010000001">
    <property type="protein sequence ID" value="KAJ8050251.1"/>
    <property type="molecule type" value="Genomic_DNA"/>
</dbReference>
<accession>A0A9Q1HLT3</accession>
<comment type="caution">
    <text evidence="2">The sequence shown here is derived from an EMBL/GenBank/DDBJ whole genome shotgun (WGS) entry which is preliminary data.</text>
</comment>
<dbReference type="AlphaFoldDB" id="A0A9Q1HLT3"/>
<name>A0A9Q1HLT3_HOLLE</name>
<dbReference type="InterPro" id="IPR025476">
    <property type="entry name" value="Helitron_helicase-like"/>
</dbReference>
<proteinExistence type="predicted"/>
<feature type="domain" description="Helitron helicase-like" evidence="1">
    <location>
        <begin position="2"/>
        <end position="41"/>
    </location>
</feature>
<evidence type="ECO:0000313" key="3">
    <source>
        <dbReference type="Proteomes" id="UP001152320"/>
    </source>
</evidence>
<dbReference type="Pfam" id="PF14214">
    <property type="entry name" value="Helitron_like_N"/>
    <property type="match status" value="1"/>
</dbReference>
<dbReference type="Proteomes" id="UP001152320">
    <property type="component" value="Chromosome 1"/>
</dbReference>